<dbReference type="Proteomes" id="UP000766609">
    <property type="component" value="Unassembled WGS sequence"/>
</dbReference>
<proteinExistence type="predicted"/>
<gene>
    <name evidence="1" type="ORF">KUV23_07335</name>
</gene>
<evidence type="ECO:0000313" key="2">
    <source>
        <dbReference type="Proteomes" id="UP000766609"/>
    </source>
</evidence>
<protein>
    <submittedName>
        <fullName evidence="1">Uncharacterized protein</fullName>
    </submittedName>
</protein>
<dbReference type="RefSeq" id="WP_222583629.1">
    <property type="nucleotide sequence ID" value="NZ_JAHVHP010000001.1"/>
</dbReference>
<keyword evidence="2" id="KW-1185">Reference proteome</keyword>
<comment type="caution">
    <text evidence="1">The sequence shown here is derived from an EMBL/GenBank/DDBJ whole genome shotgun (WGS) entry which is preliminary data.</text>
</comment>
<name>A0ABS7N367_9BACT</name>
<accession>A0ABS7N367</accession>
<sequence>MKENKQLIIHADFSMENRNGDRVSIKNNQNSNLVCNVNSTSLPILPFSYLKKLYQKRSTTKNLHQDILFYLNNTHILTSSEGSIAIHEPIIVFRLLLKSIFS</sequence>
<reference evidence="1 2" key="1">
    <citation type="submission" date="2021-06" db="EMBL/GenBank/DDBJ databases">
        <title>44 bacteria genomes isolated from Dapeng, Shenzhen.</title>
        <authorList>
            <person name="Zheng W."/>
            <person name="Yu S."/>
            <person name="Huang Y."/>
        </authorList>
    </citation>
    <scope>NUCLEOTIDE SEQUENCE [LARGE SCALE GENOMIC DNA]</scope>
    <source>
        <strain evidence="1 2">DP5N14-6</strain>
    </source>
</reference>
<evidence type="ECO:0000313" key="1">
    <source>
        <dbReference type="EMBL" id="MBY5950779.1"/>
    </source>
</evidence>
<organism evidence="1 2">
    <name type="scientific">Algoriphagus marincola</name>
    <dbReference type="NCBI Taxonomy" id="264027"/>
    <lineage>
        <taxon>Bacteria</taxon>
        <taxon>Pseudomonadati</taxon>
        <taxon>Bacteroidota</taxon>
        <taxon>Cytophagia</taxon>
        <taxon>Cytophagales</taxon>
        <taxon>Cyclobacteriaceae</taxon>
        <taxon>Algoriphagus</taxon>
    </lineage>
</organism>
<dbReference type="EMBL" id="JAHVHP010000001">
    <property type="protein sequence ID" value="MBY5950779.1"/>
    <property type="molecule type" value="Genomic_DNA"/>
</dbReference>